<sequence>MNLLRRFLFLLPFLIILLFPVNVLVISDGAHSYVGLLGEKEIKIAYIHSVQRSEIIEELKVNKTGLYVIGMWWKDFGAGLPEDIQYSENGYYVKKVNIPLGKSLSFWFIPLNHAKISVNEEVILSPTKETLVNFNVKKCPLILAIVRRC</sequence>
<dbReference type="RefSeq" id="WP_253304765.1">
    <property type="nucleotide sequence ID" value="NZ_CP099582.1"/>
</dbReference>
<evidence type="ECO:0000313" key="1">
    <source>
        <dbReference type="EMBL" id="USS40816.1"/>
    </source>
</evidence>
<name>A0A9E7MXM4_THEAG</name>
<keyword evidence="2" id="KW-1185">Reference proteome</keyword>
<reference evidence="1" key="2">
    <citation type="submission" date="2022-06" db="EMBL/GenBank/DDBJ databases">
        <authorList>
            <person name="Park Y.-J."/>
        </authorList>
    </citation>
    <scope>NUCLEOTIDE SEQUENCE</scope>
    <source>
        <strain evidence="1">TY</strain>
    </source>
</reference>
<dbReference type="Pfam" id="PF08905">
    <property type="entry name" value="DUF1850"/>
    <property type="match status" value="1"/>
</dbReference>
<organism evidence="1 2">
    <name type="scientific">Thermococcus aggregans</name>
    <dbReference type="NCBI Taxonomy" id="110163"/>
    <lineage>
        <taxon>Archaea</taxon>
        <taxon>Methanobacteriati</taxon>
        <taxon>Methanobacteriota</taxon>
        <taxon>Thermococci</taxon>
        <taxon>Thermococcales</taxon>
        <taxon>Thermococcaceae</taxon>
        <taxon>Thermococcus</taxon>
    </lineage>
</organism>
<dbReference type="EMBL" id="CP099582">
    <property type="protein sequence ID" value="USS40816.1"/>
    <property type="molecule type" value="Genomic_DNA"/>
</dbReference>
<dbReference type="InterPro" id="IPR015001">
    <property type="entry name" value="DUF1850"/>
</dbReference>
<dbReference type="Proteomes" id="UP001055732">
    <property type="component" value="Chromosome"/>
</dbReference>
<evidence type="ECO:0000313" key="2">
    <source>
        <dbReference type="Proteomes" id="UP001055732"/>
    </source>
</evidence>
<gene>
    <name evidence="1" type="ORF">NF865_00900</name>
</gene>
<protein>
    <submittedName>
        <fullName evidence="1">DUF1850 domain-containing protein</fullName>
    </submittedName>
</protein>
<reference evidence="1" key="1">
    <citation type="journal article" date="1998" name="Int. J. Syst. Bacteriol. 48 Pt">
        <title>Thermococcus guaymasensis sp. nov. and Thermococcus aggregans sp. nov., two novel thermophilic archaea isolated from the Guaymas Basin hydrothermal vent site.</title>
        <authorList>
            <person name="Canganella F."/>
            <person name="Jones W.J."/>
            <person name="Gambacorta A."/>
            <person name="Antranikian G."/>
        </authorList>
    </citation>
    <scope>NUCLEOTIDE SEQUENCE</scope>
    <source>
        <strain evidence="1">TY</strain>
    </source>
</reference>
<accession>A0A9E7MXM4</accession>
<proteinExistence type="predicted"/>
<dbReference type="KEGG" id="tagg:NF865_00900"/>
<dbReference type="AlphaFoldDB" id="A0A9E7MXM4"/>